<dbReference type="RefSeq" id="WP_182857663.1">
    <property type="nucleotide sequence ID" value="NZ_WMLF01000481.1"/>
</dbReference>
<evidence type="ECO:0000256" key="2">
    <source>
        <dbReference type="ARBA" id="ARBA00022827"/>
    </source>
</evidence>
<dbReference type="SUPFAM" id="SSF54373">
    <property type="entry name" value="FAD-linked reductases, C-terminal domain"/>
    <property type="match status" value="1"/>
</dbReference>
<evidence type="ECO:0000256" key="3">
    <source>
        <dbReference type="SAM" id="Phobius"/>
    </source>
</evidence>
<dbReference type="PANTHER" id="PTHR43004">
    <property type="entry name" value="TRK SYSTEM POTASSIUM UPTAKE PROTEIN"/>
    <property type="match status" value="1"/>
</dbReference>
<proteinExistence type="predicted"/>
<evidence type="ECO:0000256" key="1">
    <source>
        <dbReference type="ARBA" id="ARBA00022630"/>
    </source>
</evidence>
<keyword evidence="6" id="KW-1185">Reference proteome</keyword>
<keyword evidence="1" id="KW-0285">Flavoprotein</keyword>
<keyword evidence="3" id="KW-1133">Transmembrane helix</keyword>
<feature type="domain" description="FAD-binding" evidence="4">
    <location>
        <begin position="8"/>
        <end position="344"/>
    </location>
</feature>
<feature type="transmembrane region" description="Helical" evidence="3">
    <location>
        <begin position="12"/>
        <end position="32"/>
    </location>
</feature>
<name>A0ABR6EM16_9ACTN</name>
<evidence type="ECO:0000313" key="6">
    <source>
        <dbReference type="Proteomes" id="UP000766698"/>
    </source>
</evidence>
<dbReference type="Gene3D" id="3.30.9.10">
    <property type="entry name" value="D-Amino Acid Oxidase, subunit A, domain 2"/>
    <property type="match status" value="1"/>
</dbReference>
<dbReference type="Proteomes" id="UP000766698">
    <property type="component" value="Unassembled WGS sequence"/>
</dbReference>
<evidence type="ECO:0000259" key="4">
    <source>
        <dbReference type="Pfam" id="PF01494"/>
    </source>
</evidence>
<dbReference type="InterPro" id="IPR050641">
    <property type="entry name" value="RIFMO-like"/>
</dbReference>
<dbReference type="SUPFAM" id="SSF51905">
    <property type="entry name" value="FAD/NAD(P)-binding domain"/>
    <property type="match status" value="1"/>
</dbReference>
<dbReference type="PRINTS" id="PR00420">
    <property type="entry name" value="RNGMNOXGNASE"/>
</dbReference>
<dbReference type="GO" id="GO:0004497">
    <property type="term" value="F:monooxygenase activity"/>
    <property type="evidence" value="ECO:0007669"/>
    <property type="project" value="UniProtKB-KW"/>
</dbReference>
<keyword evidence="3" id="KW-0812">Transmembrane</keyword>
<protein>
    <submittedName>
        <fullName evidence="5">FAD-dependent monooxygenase</fullName>
    </submittedName>
</protein>
<reference evidence="6" key="1">
    <citation type="journal article" date="2020" name="Syst. Appl. Microbiol.">
        <title>Streptomyces alkaliterrae sp. nov., isolated from an alkaline soil, and emended descriptions of Streptomyces alkaliphilus, Streptomyces calidiresistens and Streptomyces durbertensis.</title>
        <authorList>
            <person name="Swiecimska M."/>
            <person name="Golinska P."/>
            <person name="Nouioui I."/>
            <person name="Wypij M."/>
            <person name="Rai M."/>
            <person name="Sangal V."/>
            <person name="Goodfellow M."/>
        </authorList>
    </citation>
    <scope>NUCLEOTIDE SEQUENCE [LARGE SCALE GENOMIC DNA]</scope>
    <source>
        <strain evidence="6">DSM 104538</strain>
    </source>
</reference>
<dbReference type="InterPro" id="IPR002938">
    <property type="entry name" value="FAD-bd"/>
</dbReference>
<gene>
    <name evidence="5" type="ORF">GL263_23005</name>
</gene>
<dbReference type="EMBL" id="WMLF01000481">
    <property type="protein sequence ID" value="MBB1246400.1"/>
    <property type="molecule type" value="Genomic_DNA"/>
</dbReference>
<dbReference type="InterPro" id="IPR036188">
    <property type="entry name" value="FAD/NAD-bd_sf"/>
</dbReference>
<keyword evidence="2" id="KW-0274">FAD</keyword>
<dbReference type="Pfam" id="PF01494">
    <property type="entry name" value="FAD_binding_3"/>
    <property type="match status" value="1"/>
</dbReference>
<dbReference type="PANTHER" id="PTHR43004:SF3">
    <property type="entry name" value="P-HYDROXYBENZOATE HYDROXYLASE"/>
    <property type="match status" value="1"/>
</dbReference>
<organism evidence="5 6">
    <name type="scientific">Streptomyces durbertensis</name>
    <dbReference type="NCBI Taxonomy" id="2448886"/>
    <lineage>
        <taxon>Bacteria</taxon>
        <taxon>Bacillati</taxon>
        <taxon>Actinomycetota</taxon>
        <taxon>Actinomycetes</taxon>
        <taxon>Kitasatosporales</taxon>
        <taxon>Streptomycetaceae</taxon>
        <taxon>Streptomyces</taxon>
    </lineage>
</organism>
<comment type="caution">
    <text evidence="5">The sequence shown here is derived from an EMBL/GenBank/DDBJ whole genome shotgun (WGS) entry which is preliminary data.</text>
</comment>
<keyword evidence="5" id="KW-0503">Monooxygenase</keyword>
<accession>A0ABR6EM16</accession>
<keyword evidence="3" id="KW-0472">Membrane</keyword>
<dbReference type="Gene3D" id="3.50.50.60">
    <property type="entry name" value="FAD/NAD(P)-binding domain"/>
    <property type="match status" value="1"/>
</dbReference>
<keyword evidence="5" id="KW-0560">Oxidoreductase</keyword>
<sequence>MSTARRLRTQVGIVGAGPAGLVLGVMLLRAGIDVRIVERLPREAVLTRARAGLLEDRVVRFLHEHGLAGRLAKEAVRHGRCDFLCLGRRLRFDYAERAGGAHHWVYPQQELVRDLVELLEAEGRAPYFGQPASAVVDTTGRRPRVECADLVLECDVVVGADGWHGVSRRALPADVRDGVWQRYPHDWLTVLAEVDRPVECVLYAIHERGFAAMVPRTEHLARLYLQVPGDEDPARWPEERIREQARLRLAAAGSGLPRITAFRPADALRMRSAVVSAPRHGRLFLAGDAAHILTPCGAKGMNLAVADAADLADSLVRQFLDGDPVPLAGYPERRLHEAWRAQEFSDGLLRLLHLPHADPADGRPAPADPASRFEAQLRLERIRRLVEPGPAGTAFAHGYVGSPAWLPALPGPRWSRRDGG</sequence>
<evidence type="ECO:0000313" key="5">
    <source>
        <dbReference type="EMBL" id="MBB1246400.1"/>
    </source>
</evidence>